<keyword evidence="1" id="KW-1133">Transmembrane helix</keyword>
<comment type="caution">
    <text evidence="2">The sequence shown here is derived from an EMBL/GenBank/DDBJ whole genome shotgun (WGS) entry which is preliminary data.</text>
</comment>
<dbReference type="Proteomes" id="UP001230807">
    <property type="component" value="Unassembled WGS sequence"/>
</dbReference>
<evidence type="ECO:0000256" key="1">
    <source>
        <dbReference type="SAM" id="Phobius"/>
    </source>
</evidence>
<dbReference type="RefSeq" id="WP_214719622.1">
    <property type="nucleotide sequence ID" value="NZ_CP183077.1"/>
</dbReference>
<gene>
    <name evidence="2" type="ORF">QR695_03840</name>
</gene>
<feature type="transmembrane region" description="Helical" evidence="1">
    <location>
        <begin position="20"/>
        <end position="40"/>
    </location>
</feature>
<accession>A0ABT7ML39</accession>
<dbReference type="EMBL" id="JASWER010000001">
    <property type="protein sequence ID" value="MDL5376138.1"/>
    <property type="molecule type" value="Genomic_DNA"/>
</dbReference>
<evidence type="ECO:0000313" key="3">
    <source>
        <dbReference type="Proteomes" id="UP001230807"/>
    </source>
</evidence>
<protein>
    <submittedName>
        <fullName evidence="2">Uncharacterized protein</fullName>
    </submittedName>
</protein>
<proteinExistence type="predicted"/>
<organism evidence="2 3">
    <name type="scientific">Exiguobacterium mexicanum</name>
    <dbReference type="NCBI Taxonomy" id="340146"/>
    <lineage>
        <taxon>Bacteria</taxon>
        <taxon>Bacillati</taxon>
        <taxon>Bacillota</taxon>
        <taxon>Bacilli</taxon>
        <taxon>Bacillales</taxon>
        <taxon>Bacillales Family XII. Incertae Sedis</taxon>
        <taxon>Exiguobacterium</taxon>
    </lineage>
</organism>
<evidence type="ECO:0000313" key="2">
    <source>
        <dbReference type="EMBL" id="MDL5376138.1"/>
    </source>
</evidence>
<keyword evidence="1" id="KW-0812">Transmembrane</keyword>
<reference evidence="2 3" key="1">
    <citation type="submission" date="2023-06" db="EMBL/GenBank/DDBJ databases">
        <title>Influencing factors and mechanism of Cr(VI) reduction by facultative anaerobic Exiguobacterium sp. PY14.</title>
        <authorList>
            <person name="Zou L."/>
        </authorList>
    </citation>
    <scope>NUCLEOTIDE SEQUENCE [LARGE SCALE GENOMIC DNA]</scope>
    <source>
        <strain evidence="2 3">PY14</strain>
    </source>
</reference>
<keyword evidence="3" id="KW-1185">Reference proteome</keyword>
<sequence>METHWFVEMFTHPSNIPMWFKYGVTIIFWAVVGIGIDRLLMRRKTQQLR</sequence>
<keyword evidence="1" id="KW-0472">Membrane</keyword>
<name>A0ABT7ML39_9BACL</name>